<organism evidence="2 3">
    <name type="scientific">Dermabacter vaginalis</name>
    <dbReference type="NCBI Taxonomy" id="1630135"/>
    <lineage>
        <taxon>Bacteria</taxon>
        <taxon>Bacillati</taxon>
        <taxon>Actinomycetota</taxon>
        <taxon>Actinomycetes</taxon>
        <taxon>Micrococcales</taxon>
        <taxon>Dermabacteraceae</taxon>
        <taxon>Dermabacter</taxon>
    </lineage>
</organism>
<evidence type="ECO:0000256" key="1">
    <source>
        <dbReference type="SAM" id="Phobius"/>
    </source>
</evidence>
<keyword evidence="1" id="KW-1133">Transmembrane helix</keyword>
<gene>
    <name evidence="2" type="ORF">DAD186_17760</name>
</gene>
<feature type="transmembrane region" description="Helical" evidence="1">
    <location>
        <begin position="62"/>
        <end position="81"/>
    </location>
</feature>
<keyword evidence="1" id="KW-0472">Membrane</keyword>
<dbReference type="EMBL" id="CP012117">
    <property type="protein sequence ID" value="ANP28326.1"/>
    <property type="molecule type" value="Genomic_DNA"/>
</dbReference>
<dbReference type="AlphaFoldDB" id="A0A1B0ZK51"/>
<dbReference type="Proteomes" id="UP000092596">
    <property type="component" value="Chromosome"/>
</dbReference>
<dbReference type="RefSeq" id="WP_065248330.1">
    <property type="nucleotide sequence ID" value="NZ_CP012117.1"/>
</dbReference>
<dbReference type="KEGG" id="dva:DAD186_17760"/>
<sequence>MASHWPVPPKNERGDVLLSSGPGSMFRWGYGGACALFAVLFAVALAILILSEDQASSGERAVQAIVFGGFIVFFVFGFLLFTKQGVWATREGILMRSLPGTGKFLPWSEINSLEPGQLIGTRLRTLVAHTARGESVKVPVYYRWGTSSVRFSAKLTPEGSRLVGPDNNPAVVLPQLLELHRQNQLGGQL</sequence>
<evidence type="ECO:0008006" key="4">
    <source>
        <dbReference type="Google" id="ProtNLM"/>
    </source>
</evidence>
<name>A0A1B0ZK51_9MICO</name>
<feature type="transmembrane region" description="Helical" evidence="1">
    <location>
        <begin position="28"/>
        <end position="50"/>
    </location>
</feature>
<reference evidence="2 3" key="1">
    <citation type="submission" date="2015-06" db="EMBL/GenBank/DDBJ databases">
        <title>Investigation of pathophysiology for high-risk pregnancy and development of treatment modality based on it.</title>
        <authorList>
            <person name="Kim B.-C."/>
            <person name="Lim S."/>
        </authorList>
    </citation>
    <scope>NUCLEOTIDE SEQUENCE [LARGE SCALE GENOMIC DNA]</scope>
    <source>
        <strain evidence="2 3">AD1-86</strain>
    </source>
</reference>
<evidence type="ECO:0000313" key="2">
    <source>
        <dbReference type="EMBL" id="ANP28326.1"/>
    </source>
</evidence>
<keyword evidence="1" id="KW-0812">Transmembrane</keyword>
<proteinExistence type="predicted"/>
<accession>A0A1B0ZK51</accession>
<evidence type="ECO:0000313" key="3">
    <source>
        <dbReference type="Proteomes" id="UP000092596"/>
    </source>
</evidence>
<protein>
    <recommendedName>
        <fullName evidence="4">PH domain-containing protein</fullName>
    </recommendedName>
</protein>